<sequence length="164" mass="18216">MSFLQNASIRTKILSLILPLCIVGLGAAAYMSTRYKEADTAYSLFIANDNAALVELARANRNLVALAYGAYQVMAYDVNGPEIKAAKQAYSDSKGALLQRLNNAKTVFPEESAAMDAFIAQSQAIPAGRVRRARWCRTVSRRCLPCRLRRSCRIRRNQLAWSQP</sequence>
<reference evidence="1 2" key="1">
    <citation type="submission" date="2016-01" db="EMBL/GenBank/DDBJ databases">
        <authorList>
            <person name="Oliw E.H."/>
        </authorList>
    </citation>
    <scope>NUCLEOTIDE SEQUENCE [LARGE SCALE GENOMIC DNA]</scope>
    <source>
        <strain evidence="1 2">Zutra 3-1</strain>
    </source>
</reference>
<gene>
    <name evidence="1" type="ORF">AGR7C_Cc70030</name>
</gene>
<protein>
    <submittedName>
        <fullName evidence="1">Uncharacterized protein</fullName>
    </submittedName>
</protein>
<organism evidence="1 2">
    <name type="scientific">Agrobacterium deltaense Zutra 3/1</name>
    <dbReference type="NCBI Taxonomy" id="1183427"/>
    <lineage>
        <taxon>Bacteria</taxon>
        <taxon>Pseudomonadati</taxon>
        <taxon>Pseudomonadota</taxon>
        <taxon>Alphaproteobacteria</taxon>
        <taxon>Hyphomicrobiales</taxon>
        <taxon>Rhizobiaceae</taxon>
        <taxon>Rhizobium/Agrobacterium group</taxon>
        <taxon>Agrobacterium</taxon>
    </lineage>
</organism>
<accession>A0A1S7QL86</accession>
<dbReference type="AlphaFoldDB" id="A0A1S7QL86"/>
<dbReference type="EMBL" id="FBWG01000024">
    <property type="protein sequence ID" value="CUX38374.1"/>
    <property type="molecule type" value="Genomic_DNA"/>
</dbReference>
<proteinExistence type="predicted"/>
<name>A0A1S7QL86_9HYPH</name>
<dbReference type="RefSeq" id="WP_244557278.1">
    <property type="nucleotide sequence ID" value="NZ_LT009748.1"/>
</dbReference>
<dbReference type="Proteomes" id="UP000191987">
    <property type="component" value="Unassembled WGS sequence"/>
</dbReference>
<evidence type="ECO:0000313" key="1">
    <source>
        <dbReference type="EMBL" id="CUX38374.1"/>
    </source>
</evidence>
<evidence type="ECO:0000313" key="2">
    <source>
        <dbReference type="Proteomes" id="UP000191987"/>
    </source>
</evidence>